<evidence type="ECO:0000313" key="1">
    <source>
        <dbReference type="EMBL" id="GAA6169991.1"/>
    </source>
</evidence>
<keyword evidence="2" id="KW-1185">Reference proteome</keyword>
<reference evidence="1 2" key="1">
    <citation type="submission" date="2024-04" db="EMBL/GenBank/DDBJ databases">
        <title>Draft genome sequence of Sessilibacter corallicola NBRC 116591.</title>
        <authorList>
            <person name="Miyakawa T."/>
            <person name="Kusuya Y."/>
            <person name="Miura T."/>
        </authorList>
    </citation>
    <scope>NUCLEOTIDE SEQUENCE [LARGE SCALE GENOMIC DNA]</scope>
    <source>
        <strain evidence="1 2">KU-00831-HH</strain>
    </source>
</reference>
<proteinExistence type="predicted"/>
<dbReference type="RefSeq" id="WP_353304356.1">
    <property type="nucleotide sequence ID" value="NZ_BAABWN010000017.1"/>
</dbReference>
<evidence type="ECO:0008006" key="3">
    <source>
        <dbReference type="Google" id="ProtNLM"/>
    </source>
</evidence>
<accession>A0ABQ0AEA8</accession>
<sequence length="123" mass="13735">MSDLGTSCTLVLCFKVAEGKMDAFKEGAKQLVERTKSESPCIFYLYSFNGDIAQVREAYADAAGVLSHIEHVTDLLEETLKICEIARLEVHGPDSELAKLREPLKGLNPEFYSLELGFRNYTV</sequence>
<name>A0ABQ0AEA8_9GAMM</name>
<dbReference type="Gene3D" id="3.30.70.100">
    <property type="match status" value="1"/>
</dbReference>
<organism evidence="1 2">
    <name type="scientific">Sessilibacter corallicola</name>
    <dbReference type="NCBI Taxonomy" id="2904075"/>
    <lineage>
        <taxon>Bacteria</taxon>
        <taxon>Pseudomonadati</taxon>
        <taxon>Pseudomonadota</taxon>
        <taxon>Gammaproteobacteria</taxon>
        <taxon>Cellvibrionales</taxon>
        <taxon>Cellvibrionaceae</taxon>
        <taxon>Sessilibacter</taxon>
    </lineage>
</organism>
<dbReference type="EMBL" id="BAABWN010000017">
    <property type="protein sequence ID" value="GAA6169991.1"/>
    <property type="molecule type" value="Genomic_DNA"/>
</dbReference>
<protein>
    <recommendedName>
        <fullName evidence="3">ABM domain-containing protein</fullName>
    </recommendedName>
</protein>
<dbReference type="SUPFAM" id="SSF54909">
    <property type="entry name" value="Dimeric alpha+beta barrel"/>
    <property type="match status" value="1"/>
</dbReference>
<evidence type="ECO:0000313" key="2">
    <source>
        <dbReference type="Proteomes" id="UP001465153"/>
    </source>
</evidence>
<comment type="caution">
    <text evidence="1">The sequence shown here is derived from an EMBL/GenBank/DDBJ whole genome shotgun (WGS) entry which is preliminary data.</text>
</comment>
<dbReference type="Proteomes" id="UP001465153">
    <property type="component" value="Unassembled WGS sequence"/>
</dbReference>
<gene>
    <name evidence="1" type="ORF">NBRC116591_38030</name>
</gene>
<dbReference type="InterPro" id="IPR011008">
    <property type="entry name" value="Dimeric_a/b-barrel"/>
</dbReference>